<protein>
    <submittedName>
        <fullName evidence="2">AGL17-like MADS-box protein variant 1</fullName>
    </submittedName>
</protein>
<accession>A0AAD8MVD1</accession>
<dbReference type="Proteomes" id="UP001237642">
    <property type="component" value="Unassembled WGS sequence"/>
</dbReference>
<dbReference type="GO" id="GO:0005634">
    <property type="term" value="C:nucleus"/>
    <property type="evidence" value="ECO:0007669"/>
    <property type="project" value="InterPro"/>
</dbReference>
<dbReference type="GO" id="GO:0003700">
    <property type="term" value="F:DNA-binding transcription factor activity"/>
    <property type="evidence" value="ECO:0007669"/>
    <property type="project" value="InterPro"/>
</dbReference>
<evidence type="ECO:0000259" key="1">
    <source>
        <dbReference type="PROSITE" id="PS51297"/>
    </source>
</evidence>
<feature type="domain" description="K-box" evidence="1">
    <location>
        <begin position="1"/>
        <end position="88"/>
    </location>
</feature>
<reference evidence="2" key="2">
    <citation type="submission" date="2023-05" db="EMBL/GenBank/DDBJ databases">
        <authorList>
            <person name="Schelkunov M.I."/>
        </authorList>
    </citation>
    <scope>NUCLEOTIDE SEQUENCE</scope>
    <source>
        <strain evidence="2">Hsosn_3</strain>
        <tissue evidence="2">Leaf</tissue>
    </source>
</reference>
<proteinExistence type="predicted"/>
<dbReference type="Pfam" id="PF01486">
    <property type="entry name" value="K-box"/>
    <property type="match status" value="1"/>
</dbReference>
<gene>
    <name evidence="2" type="ORF">POM88_023897</name>
</gene>
<reference evidence="2" key="1">
    <citation type="submission" date="2023-02" db="EMBL/GenBank/DDBJ databases">
        <title>Genome of toxic invasive species Heracleum sosnowskyi carries increased number of genes despite the absence of recent whole-genome duplications.</title>
        <authorList>
            <person name="Schelkunov M."/>
            <person name="Shtratnikova V."/>
            <person name="Makarenko M."/>
            <person name="Klepikova A."/>
            <person name="Omelchenko D."/>
            <person name="Novikova G."/>
            <person name="Obukhova E."/>
            <person name="Bogdanov V."/>
            <person name="Penin A."/>
            <person name="Logacheva M."/>
        </authorList>
    </citation>
    <scope>NUCLEOTIDE SEQUENCE</scope>
    <source>
        <strain evidence="2">Hsosn_3</strain>
        <tissue evidence="2">Leaf</tissue>
    </source>
</reference>
<evidence type="ECO:0000313" key="3">
    <source>
        <dbReference type="Proteomes" id="UP001237642"/>
    </source>
</evidence>
<dbReference type="EMBL" id="JAUIZM010000005">
    <property type="protein sequence ID" value="KAK1386162.1"/>
    <property type="molecule type" value="Genomic_DNA"/>
</dbReference>
<evidence type="ECO:0000313" key="2">
    <source>
        <dbReference type="EMBL" id="KAK1386162.1"/>
    </source>
</evidence>
<organism evidence="2 3">
    <name type="scientific">Heracleum sosnowskyi</name>
    <dbReference type="NCBI Taxonomy" id="360622"/>
    <lineage>
        <taxon>Eukaryota</taxon>
        <taxon>Viridiplantae</taxon>
        <taxon>Streptophyta</taxon>
        <taxon>Embryophyta</taxon>
        <taxon>Tracheophyta</taxon>
        <taxon>Spermatophyta</taxon>
        <taxon>Magnoliopsida</taxon>
        <taxon>eudicotyledons</taxon>
        <taxon>Gunneridae</taxon>
        <taxon>Pentapetalae</taxon>
        <taxon>asterids</taxon>
        <taxon>campanulids</taxon>
        <taxon>Apiales</taxon>
        <taxon>Apiaceae</taxon>
        <taxon>Apioideae</taxon>
        <taxon>apioid superclade</taxon>
        <taxon>Tordylieae</taxon>
        <taxon>Tordyliinae</taxon>
        <taxon>Heracleum</taxon>
    </lineage>
</organism>
<keyword evidence="3" id="KW-1185">Reference proteome</keyword>
<comment type="caution">
    <text evidence="2">The sequence shown here is derived from an EMBL/GenBank/DDBJ whole genome shotgun (WGS) entry which is preliminary data.</text>
</comment>
<sequence length="139" mass="15885">MRRCSRQLMGEELSGLTINDLQNLEIRLEISLKGVRMQKEKILKDEIQNLNKKGILIHGHKIELYKKINLIQEENKELRKKVDGSASSSAQMRTQSPFCISNGYDLHAPFSLQLSQPVTKMKGTSEKAVKLGYILHFAF</sequence>
<dbReference type="PROSITE" id="PS51297">
    <property type="entry name" value="K_BOX"/>
    <property type="match status" value="1"/>
</dbReference>
<dbReference type="InterPro" id="IPR002487">
    <property type="entry name" value="TF_Kbox"/>
</dbReference>
<name>A0AAD8MVD1_9APIA</name>
<dbReference type="AlphaFoldDB" id="A0AAD8MVD1"/>